<dbReference type="PIRSF" id="PIRSF000189">
    <property type="entry name" value="D-aa_oxidase"/>
    <property type="match status" value="1"/>
</dbReference>
<evidence type="ECO:0000313" key="8">
    <source>
        <dbReference type="EMBL" id="KAK2074095.1"/>
    </source>
</evidence>
<evidence type="ECO:0000313" key="9">
    <source>
        <dbReference type="Proteomes" id="UP001217918"/>
    </source>
</evidence>
<dbReference type="InterPro" id="IPR023209">
    <property type="entry name" value="DAO"/>
</dbReference>
<keyword evidence="6" id="KW-0472">Membrane</keyword>
<keyword evidence="6" id="KW-1133">Transmembrane helix</keyword>
<evidence type="ECO:0000256" key="3">
    <source>
        <dbReference type="ARBA" id="ARBA00022630"/>
    </source>
</evidence>
<dbReference type="GO" id="GO:0071949">
    <property type="term" value="F:FAD binding"/>
    <property type="evidence" value="ECO:0007669"/>
    <property type="project" value="InterPro"/>
</dbReference>
<comment type="cofactor">
    <cofactor evidence="1">
        <name>FAD</name>
        <dbReference type="ChEBI" id="CHEBI:57692"/>
    </cofactor>
</comment>
<keyword evidence="4" id="KW-0274">FAD</keyword>
<dbReference type="PANTHER" id="PTHR11530">
    <property type="entry name" value="D-AMINO ACID OXIDASE"/>
    <property type="match status" value="1"/>
</dbReference>
<dbReference type="GO" id="GO:0019478">
    <property type="term" value="P:D-amino acid catabolic process"/>
    <property type="evidence" value="ECO:0007669"/>
    <property type="project" value="TreeGrafter"/>
</dbReference>
<keyword evidence="9" id="KW-1185">Reference proteome</keyword>
<comment type="similarity">
    <text evidence="2">Belongs to the DAMOX/DASOX family.</text>
</comment>
<dbReference type="GO" id="GO:0003884">
    <property type="term" value="F:D-amino-acid oxidase activity"/>
    <property type="evidence" value="ECO:0007669"/>
    <property type="project" value="InterPro"/>
</dbReference>
<proteinExistence type="inferred from homology"/>
<dbReference type="PANTHER" id="PTHR11530:SF25">
    <property type="entry name" value="FAD DEPENDENT OXIDOREDUCTASE DOMAIN-CONTAINING PROTEIN"/>
    <property type="match status" value="1"/>
</dbReference>
<dbReference type="Proteomes" id="UP001217918">
    <property type="component" value="Unassembled WGS sequence"/>
</dbReference>
<evidence type="ECO:0000256" key="2">
    <source>
        <dbReference type="ARBA" id="ARBA00006730"/>
    </source>
</evidence>
<dbReference type="InterPro" id="IPR006076">
    <property type="entry name" value="FAD-dep_OxRdtase"/>
</dbReference>
<evidence type="ECO:0000259" key="7">
    <source>
        <dbReference type="Pfam" id="PF01266"/>
    </source>
</evidence>
<dbReference type="EMBL" id="JAQQPM010000007">
    <property type="protein sequence ID" value="KAK2074095.1"/>
    <property type="molecule type" value="Genomic_DNA"/>
</dbReference>
<dbReference type="InterPro" id="IPR006181">
    <property type="entry name" value="D-amino_acid_oxidase_CS"/>
</dbReference>
<evidence type="ECO:0000256" key="6">
    <source>
        <dbReference type="SAM" id="Phobius"/>
    </source>
</evidence>
<comment type="caution">
    <text evidence="8">The sequence shown here is derived from an EMBL/GenBank/DDBJ whole genome shotgun (WGS) entry which is preliminary data.</text>
</comment>
<evidence type="ECO:0000256" key="4">
    <source>
        <dbReference type="ARBA" id="ARBA00022827"/>
    </source>
</evidence>
<dbReference type="AlphaFoldDB" id="A0AAD9IB86"/>
<feature type="transmembrane region" description="Helical" evidence="6">
    <location>
        <begin position="20"/>
        <end position="38"/>
    </location>
</feature>
<evidence type="ECO:0000256" key="5">
    <source>
        <dbReference type="ARBA" id="ARBA00023002"/>
    </source>
</evidence>
<dbReference type="SUPFAM" id="SSF51971">
    <property type="entry name" value="Nucleotide-binding domain"/>
    <property type="match status" value="1"/>
</dbReference>
<accession>A0AAD9IB86</accession>
<evidence type="ECO:0000256" key="1">
    <source>
        <dbReference type="ARBA" id="ARBA00001974"/>
    </source>
</evidence>
<dbReference type="Gene3D" id="3.30.9.10">
    <property type="entry name" value="D-Amino Acid Oxidase, subunit A, domain 2"/>
    <property type="match status" value="1"/>
</dbReference>
<keyword evidence="3" id="KW-0285">Flavoprotein</keyword>
<dbReference type="Pfam" id="PF01266">
    <property type="entry name" value="DAO"/>
    <property type="match status" value="1"/>
</dbReference>
<keyword evidence="6" id="KW-0812">Transmembrane</keyword>
<dbReference type="Gene3D" id="3.40.50.720">
    <property type="entry name" value="NAD(P)-binding Rossmann-like Domain"/>
    <property type="match status" value="1"/>
</dbReference>
<protein>
    <recommendedName>
        <fullName evidence="7">FAD dependent oxidoreductase domain-containing protein</fullName>
    </recommendedName>
</protein>
<dbReference type="PROSITE" id="PS00677">
    <property type="entry name" value="DAO"/>
    <property type="match status" value="1"/>
</dbReference>
<reference evidence="8" key="1">
    <citation type="journal article" date="2023" name="Mol. Plant Microbe Interact.">
        <title>Elucidating the Obligate Nature and Biological Capacity of an Invasive Fungal Corn Pathogen.</title>
        <authorList>
            <person name="MacCready J.S."/>
            <person name="Roggenkamp E.M."/>
            <person name="Gdanetz K."/>
            <person name="Chilvers M.I."/>
        </authorList>
    </citation>
    <scope>NUCLEOTIDE SEQUENCE</scope>
    <source>
        <strain evidence="8">PM02</strain>
    </source>
</reference>
<feature type="domain" description="FAD dependent oxidoreductase" evidence="7">
    <location>
        <begin position="21"/>
        <end position="380"/>
    </location>
</feature>
<dbReference type="GO" id="GO:0005737">
    <property type="term" value="C:cytoplasm"/>
    <property type="evidence" value="ECO:0007669"/>
    <property type="project" value="TreeGrafter"/>
</dbReference>
<gene>
    <name evidence="8" type="ORF">P8C59_008328</name>
</gene>
<sequence length="421" mass="44842">MELLSTQSSPLQAPTKDSMHVLVLGGGVVALTTAWTLLDRGLKVTIVSEEWASSPENKVSSLAAGALWKCLPLECGPQAVTANLETNQKWTLESYKLFNALAAMPELKGIIETRPCTIVTTGTIEGNANMEKKLDFVQKNLSGFRRGENLFSEYQINTEHASGLTEAYEYSAPVINVTKAMEFLTDLVARKGATMKTGAIKGSLLEQEARLLREHRADAIVNAMGLGAAVAANDPNVYGLHGALVRLVNDGSAFPVIKNTLIVSSTRAGESGGDGAFILPRDDGILAIGTISTAEGQAEDLGLDSQAVREMRARCEDLLPQLKLAKLAEVPIIRGTRPQRRGGARVEREDVAGSRIVHAYGHGGAGWSLAVGSANETARLIDEIAAETLSGPSLSVLEGVSTVKETYPTQKTSLFETSVMV</sequence>
<keyword evidence="5" id="KW-0560">Oxidoreductase</keyword>
<organism evidence="8 9">
    <name type="scientific">Phyllachora maydis</name>
    <dbReference type="NCBI Taxonomy" id="1825666"/>
    <lineage>
        <taxon>Eukaryota</taxon>
        <taxon>Fungi</taxon>
        <taxon>Dikarya</taxon>
        <taxon>Ascomycota</taxon>
        <taxon>Pezizomycotina</taxon>
        <taxon>Sordariomycetes</taxon>
        <taxon>Sordariomycetidae</taxon>
        <taxon>Phyllachorales</taxon>
        <taxon>Phyllachoraceae</taxon>
        <taxon>Phyllachora</taxon>
    </lineage>
</organism>
<name>A0AAD9IB86_9PEZI</name>